<feature type="region of interest" description="Disordered" evidence="1">
    <location>
        <begin position="577"/>
        <end position="658"/>
    </location>
</feature>
<keyword evidence="3" id="KW-1185">Reference proteome</keyword>
<dbReference type="Proteomes" id="UP001447188">
    <property type="component" value="Unassembled WGS sequence"/>
</dbReference>
<feature type="region of interest" description="Disordered" evidence="1">
    <location>
        <begin position="470"/>
        <end position="521"/>
    </location>
</feature>
<sequence>MAPPRDKETKLHIINPLPTSAEQRGQRPPPPPRIQKTPTALRTGGLLEARCTLASGLSGTASNPSFFAAGSTRVSRNPTPSSLAPGSPWAAKQVFNPNSLVSGLGKLAPSIPVRHPCEQKPHRWPIFTFASTETTFPPQAVHCSSAACWSPIRRHLVPRLLLLLRRLLVPRRCCPSSASSAAFWSLVYCCPEAACWSSEAAYWSLVKKRKTEAEVGPEGGRSMRPGEILNSEAQIILAMVGAGKAWSALRFNISAYCVKEDITGRKACGAKKWAALEGWAIAHPYLKRLKPLFDNPSAIGNDVRRAVRFLCSDTLKKKKQGRAVADAQMVELFEDARGDGGGPVETARNVERIGLRVYITDPDAIADFVPGKLPPGYSGYGWGAAAFSCKTSMFSLPLRIEDILRYASKHHQGRTARALWGASDDPGEEGISHRFEINITDEDELHGWYSAQTCLPPRLMVVLHRANDDANEEWESPPPRGEPPWFPVDREQAAPEPEEELDPPVSDSEVEKPRKRRTGIPKLNRTFEERLAKSRRRLNREFDYRDVLKRHHKAKFPNAIHLSDDDWAADERQVFDPVASADRRAARVGRPSMGKSKGKGKGKGKAVEKGKGKAVEKGSERGVKRKAASEPEQDDSDENDDDAHDDDDDDSDSDDDLV</sequence>
<organism evidence="2 3">
    <name type="scientific">Discina gigas</name>
    <dbReference type="NCBI Taxonomy" id="1032678"/>
    <lineage>
        <taxon>Eukaryota</taxon>
        <taxon>Fungi</taxon>
        <taxon>Dikarya</taxon>
        <taxon>Ascomycota</taxon>
        <taxon>Pezizomycotina</taxon>
        <taxon>Pezizomycetes</taxon>
        <taxon>Pezizales</taxon>
        <taxon>Discinaceae</taxon>
        <taxon>Discina</taxon>
    </lineage>
</organism>
<feature type="compositionally biased region" description="Basic and acidic residues" evidence="1">
    <location>
        <begin position="605"/>
        <end position="622"/>
    </location>
</feature>
<feature type="region of interest" description="Disordered" evidence="1">
    <location>
        <begin position="1"/>
        <end position="38"/>
    </location>
</feature>
<reference evidence="2 3" key="1">
    <citation type="submission" date="2024-02" db="EMBL/GenBank/DDBJ databases">
        <title>Discinaceae phylogenomics.</title>
        <authorList>
            <person name="Dirks A.C."/>
            <person name="James T.Y."/>
        </authorList>
    </citation>
    <scope>NUCLEOTIDE SEQUENCE [LARGE SCALE GENOMIC DNA]</scope>
    <source>
        <strain evidence="2 3">ACD0624</strain>
    </source>
</reference>
<feature type="compositionally biased region" description="Pro residues" evidence="1">
    <location>
        <begin position="476"/>
        <end position="486"/>
    </location>
</feature>
<evidence type="ECO:0000313" key="2">
    <source>
        <dbReference type="EMBL" id="KAL0631140.1"/>
    </source>
</evidence>
<feature type="compositionally biased region" description="Basic and acidic residues" evidence="1">
    <location>
        <begin position="1"/>
        <end position="11"/>
    </location>
</feature>
<feature type="region of interest" description="Disordered" evidence="1">
    <location>
        <begin position="549"/>
        <end position="568"/>
    </location>
</feature>
<accession>A0ABR3G5F0</accession>
<protein>
    <submittedName>
        <fullName evidence="2">Uncharacterized protein</fullName>
    </submittedName>
</protein>
<name>A0ABR3G5F0_9PEZI</name>
<gene>
    <name evidence="2" type="ORF">Q9L58_010004</name>
</gene>
<proteinExistence type="predicted"/>
<comment type="caution">
    <text evidence="2">The sequence shown here is derived from an EMBL/GenBank/DDBJ whole genome shotgun (WGS) entry which is preliminary data.</text>
</comment>
<evidence type="ECO:0000256" key="1">
    <source>
        <dbReference type="SAM" id="MobiDB-lite"/>
    </source>
</evidence>
<feature type="compositionally biased region" description="Acidic residues" evidence="1">
    <location>
        <begin position="631"/>
        <end position="658"/>
    </location>
</feature>
<evidence type="ECO:0000313" key="3">
    <source>
        <dbReference type="Proteomes" id="UP001447188"/>
    </source>
</evidence>
<dbReference type="EMBL" id="JBBBZM010000293">
    <property type="protein sequence ID" value="KAL0631140.1"/>
    <property type="molecule type" value="Genomic_DNA"/>
</dbReference>